<sequence length="84" mass="9260">KNSSRNSEKTSPIIHSRSESITAILRKTTNGNVQLNRNERKFPYRSVTFGILHSDSSSSVGKDSKAAFADTPARCIDNFTMKGV</sequence>
<accession>A0A915K737</accession>
<reference evidence="2" key="1">
    <citation type="submission" date="2022-11" db="UniProtKB">
        <authorList>
            <consortium name="WormBaseParasite"/>
        </authorList>
    </citation>
    <scope>IDENTIFICATION</scope>
</reference>
<name>A0A915K737_ROMCU</name>
<evidence type="ECO:0000313" key="1">
    <source>
        <dbReference type="Proteomes" id="UP000887565"/>
    </source>
</evidence>
<organism evidence="1 2">
    <name type="scientific">Romanomermis culicivorax</name>
    <name type="common">Nematode worm</name>
    <dbReference type="NCBI Taxonomy" id="13658"/>
    <lineage>
        <taxon>Eukaryota</taxon>
        <taxon>Metazoa</taxon>
        <taxon>Ecdysozoa</taxon>
        <taxon>Nematoda</taxon>
        <taxon>Enoplea</taxon>
        <taxon>Dorylaimia</taxon>
        <taxon>Mermithida</taxon>
        <taxon>Mermithoidea</taxon>
        <taxon>Mermithidae</taxon>
        <taxon>Romanomermis</taxon>
    </lineage>
</organism>
<proteinExistence type="predicted"/>
<protein>
    <submittedName>
        <fullName evidence="2">Uncharacterized protein</fullName>
    </submittedName>
</protein>
<dbReference type="AlphaFoldDB" id="A0A915K737"/>
<evidence type="ECO:0000313" key="2">
    <source>
        <dbReference type="WBParaSite" id="nRc.2.0.1.t33707-RA"/>
    </source>
</evidence>
<dbReference type="Proteomes" id="UP000887565">
    <property type="component" value="Unplaced"/>
</dbReference>
<dbReference type="WBParaSite" id="nRc.2.0.1.t33707-RA">
    <property type="protein sequence ID" value="nRc.2.0.1.t33707-RA"/>
    <property type="gene ID" value="nRc.2.0.1.g33707"/>
</dbReference>
<keyword evidence="1" id="KW-1185">Reference proteome</keyword>